<accession>A0ABD2PV12</accession>
<evidence type="ECO:0000256" key="2">
    <source>
        <dbReference type="ARBA" id="ARBA00022448"/>
    </source>
</evidence>
<dbReference type="GO" id="GO:0012505">
    <property type="term" value="C:endomembrane system"/>
    <property type="evidence" value="ECO:0007669"/>
    <property type="project" value="UniProtKB-SubCell"/>
</dbReference>
<reference evidence="8 9" key="1">
    <citation type="submission" date="2024-11" db="EMBL/GenBank/DDBJ databases">
        <title>Adaptive evolution of stress response genes in parasites aligns with host niche diversity.</title>
        <authorList>
            <person name="Hahn C."/>
            <person name="Resl P."/>
        </authorList>
    </citation>
    <scope>NUCLEOTIDE SEQUENCE [LARGE SCALE GENOMIC DNA]</scope>
    <source>
        <strain evidence="8">EGGRZ-B1_66</strain>
        <tissue evidence="8">Body</tissue>
    </source>
</reference>
<proteinExistence type="predicted"/>
<evidence type="ECO:0000256" key="1">
    <source>
        <dbReference type="ARBA" id="ARBA00004127"/>
    </source>
</evidence>
<keyword evidence="2" id="KW-0813">Transport</keyword>
<evidence type="ECO:0000313" key="8">
    <source>
        <dbReference type="EMBL" id="KAL3311270.1"/>
    </source>
</evidence>
<dbReference type="Pfam" id="PF07690">
    <property type="entry name" value="MFS_1"/>
    <property type="match status" value="1"/>
</dbReference>
<protein>
    <submittedName>
        <fullName evidence="8">Major facilitator superfamily domain-containing protein 8</fullName>
    </submittedName>
</protein>
<keyword evidence="5 6" id="KW-0472">Membrane</keyword>
<dbReference type="PANTHER" id="PTHR23510">
    <property type="entry name" value="INNER MEMBRANE TRANSPORT PROTEIN YAJR"/>
    <property type="match status" value="1"/>
</dbReference>
<feature type="transmembrane region" description="Helical" evidence="6">
    <location>
        <begin position="155"/>
        <end position="178"/>
    </location>
</feature>
<gene>
    <name evidence="8" type="primary">MFSD8_1</name>
    <name evidence="8" type="ORF">Ciccas_010150</name>
</gene>
<keyword evidence="9" id="KW-1185">Reference proteome</keyword>
<name>A0ABD2PV12_9PLAT</name>
<dbReference type="SUPFAM" id="SSF103473">
    <property type="entry name" value="MFS general substrate transporter"/>
    <property type="match status" value="1"/>
</dbReference>
<comment type="caution">
    <text evidence="8">The sequence shown here is derived from an EMBL/GenBank/DDBJ whole genome shotgun (WGS) entry which is preliminary data.</text>
</comment>
<comment type="subcellular location">
    <subcellularLocation>
        <location evidence="1">Endomembrane system</location>
        <topology evidence="1">Multi-pass membrane protein</topology>
    </subcellularLocation>
</comment>
<dbReference type="InterPro" id="IPR020846">
    <property type="entry name" value="MFS_dom"/>
</dbReference>
<keyword evidence="4 6" id="KW-1133">Transmembrane helix</keyword>
<feature type="transmembrane region" description="Helical" evidence="6">
    <location>
        <begin position="128"/>
        <end position="149"/>
    </location>
</feature>
<dbReference type="AlphaFoldDB" id="A0ABD2PV12"/>
<dbReference type="Gene3D" id="1.20.1250.20">
    <property type="entry name" value="MFS general substrate transporter like domains"/>
    <property type="match status" value="1"/>
</dbReference>
<evidence type="ECO:0000256" key="4">
    <source>
        <dbReference type="ARBA" id="ARBA00022989"/>
    </source>
</evidence>
<feature type="transmembrane region" description="Helical" evidence="6">
    <location>
        <begin position="190"/>
        <end position="209"/>
    </location>
</feature>
<dbReference type="InterPro" id="IPR011701">
    <property type="entry name" value="MFS"/>
</dbReference>
<evidence type="ECO:0000256" key="6">
    <source>
        <dbReference type="SAM" id="Phobius"/>
    </source>
</evidence>
<dbReference type="InterPro" id="IPR051068">
    <property type="entry name" value="MFS_Domain-Containing_Protein"/>
</dbReference>
<dbReference type="PROSITE" id="PS50850">
    <property type="entry name" value="MFS"/>
    <property type="match status" value="1"/>
</dbReference>
<sequence>MSTTAKRICLAFCSCPSYQKSKVDADSLKKHIFALDLSRKRSIIYIILFMFLSSINFTAVIPSLFGYLKALKDDVGYNYLGMSLSSYSFGQMIASPLFGWVAIKIPVPNPRSIRHLAKSKKQRGAKHLIVFGMFLEILGSVLYVIAAEFDGLYKIWAVIVARFIVGFGVGASAIYRGYVNSASKPKEQSFNNFLLTIAQSLGFIVGPALQSAFTFIPESHQIQTYGFHFNTYTAIGHITVLLSE</sequence>
<evidence type="ECO:0000256" key="3">
    <source>
        <dbReference type="ARBA" id="ARBA00022692"/>
    </source>
</evidence>
<organism evidence="8 9">
    <name type="scientific">Cichlidogyrus casuarinus</name>
    <dbReference type="NCBI Taxonomy" id="1844966"/>
    <lineage>
        <taxon>Eukaryota</taxon>
        <taxon>Metazoa</taxon>
        <taxon>Spiralia</taxon>
        <taxon>Lophotrochozoa</taxon>
        <taxon>Platyhelminthes</taxon>
        <taxon>Monogenea</taxon>
        <taxon>Monopisthocotylea</taxon>
        <taxon>Dactylogyridea</taxon>
        <taxon>Ancyrocephalidae</taxon>
        <taxon>Cichlidogyrus</taxon>
    </lineage>
</organism>
<keyword evidence="3 6" id="KW-0812">Transmembrane</keyword>
<evidence type="ECO:0000313" key="9">
    <source>
        <dbReference type="Proteomes" id="UP001626550"/>
    </source>
</evidence>
<evidence type="ECO:0000256" key="5">
    <source>
        <dbReference type="ARBA" id="ARBA00023136"/>
    </source>
</evidence>
<dbReference type="InterPro" id="IPR036259">
    <property type="entry name" value="MFS_trans_sf"/>
</dbReference>
<feature type="transmembrane region" description="Helical" evidence="6">
    <location>
        <begin position="88"/>
        <end position="107"/>
    </location>
</feature>
<dbReference type="EMBL" id="JBJKFK010002326">
    <property type="protein sequence ID" value="KAL3311270.1"/>
    <property type="molecule type" value="Genomic_DNA"/>
</dbReference>
<feature type="domain" description="Major facilitator superfamily (MFS) profile" evidence="7">
    <location>
        <begin position="42"/>
        <end position="244"/>
    </location>
</feature>
<evidence type="ECO:0000259" key="7">
    <source>
        <dbReference type="PROSITE" id="PS50850"/>
    </source>
</evidence>
<feature type="transmembrane region" description="Helical" evidence="6">
    <location>
        <begin position="43"/>
        <end position="68"/>
    </location>
</feature>
<dbReference type="Proteomes" id="UP001626550">
    <property type="component" value="Unassembled WGS sequence"/>
</dbReference>
<dbReference type="PANTHER" id="PTHR23510:SF3">
    <property type="entry name" value="MAJOR FACILITATOR SUPERFAMILY DOMAIN-CONTAINING PROTEIN 8"/>
    <property type="match status" value="1"/>
</dbReference>